<sequence length="156" mass="18049">PTCARCHSAVFTGVSFYHTQRPIPLSFIIGFASTLSRDVAQQFVSYKPLQRLVRLPYSSEREPEFSSLYMDHEDMMVGIVLQKAEYGSLTFVKESTCRFHYVRNGPRLAPVRQSSVVVHHINEEEYEVLMRRFGKDTSPSPKKYRRMKGGFVFDCQ</sequence>
<evidence type="ECO:0000313" key="2">
    <source>
        <dbReference type="Proteomes" id="UP000284403"/>
    </source>
</evidence>
<dbReference type="EMBL" id="MKKU01000044">
    <property type="protein sequence ID" value="RNF26398.1"/>
    <property type="molecule type" value="Genomic_DNA"/>
</dbReference>
<dbReference type="OrthoDB" id="252440at2759"/>
<proteinExistence type="predicted"/>
<name>A0A422Q8U8_9TRYP</name>
<keyword evidence="1" id="KW-0808">Transferase</keyword>
<dbReference type="GeneID" id="40314870"/>
<comment type="caution">
    <text evidence="1">The sequence shown here is derived from an EMBL/GenBank/DDBJ whole genome shotgun (WGS) entry which is preliminary data.</text>
</comment>
<evidence type="ECO:0000313" key="1">
    <source>
        <dbReference type="EMBL" id="RNF26398.1"/>
    </source>
</evidence>
<keyword evidence="2" id="KW-1185">Reference proteome</keyword>
<dbReference type="Proteomes" id="UP000284403">
    <property type="component" value="Unassembled WGS sequence"/>
</dbReference>
<dbReference type="AlphaFoldDB" id="A0A422Q8U8"/>
<reference evidence="1 2" key="1">
    <citation type="journal article" date="2018" name="BMC Genomics">
        <title>Genomic comparison of Trypanosoma conorhini and Trypanosoma rangeli to Trypanosoma cruzi strains of high and low virulence.</title>
        <authorList>
            <person name="Bradwell K.R."/>
            <person name="Koparde V.N."/>
            <person name="Matveyev A.V."/>
            <person name="Serrano M.G."/>
            <person name="Alves J.M."/>
            <person name="Parikh H."/>
            <person name="Huang B."/>
            <person name="Lee V."/>
            <person name="Espinosa-Alvarez O."/>
            <person name="Ortiz P.A."/>
            <person name="Costa-Martins A.G."/>
            <person name="Teixeira M.M."/>
            <person name="Buck G.A."/>
        </authorList>
    </citation>
    <scope>NUCLEOTIDE SEQUENCE [LARGE SCALE GENOMIC DNA]</scope>
    <source>
        <strain evidence="1 2">025E</strain>
    </source>
</reference>
<gene>
    <name evidence="1" type="ORF">Tco025E_01259</name>
</gene>
<dbReference type="RefSeq" id="XP_029231604.1">
    <property type="nucleotide sequence ID" value="XM_029368197.1"/>
</dbReference>
<organism evidence="1 2">
    <name type="scientific">Trypanosoma conorhini</name>
    <dbReference type="NCBI Taxonomy" id="83891"/>
    <lineage>
        <taxon>Eukaryota</taxon>
        <taxon>Discoba</taxon>
        <taxon>Euglenozoa</taxon>
        <taxon>Kinetoplastea</taxon>
        <taxon>Metakinetoplastina</taxon>
        <taxon>Trypanosomatida</taxon>
        <taxon>Trypanosomatidae</taxon>
        <taxon>Trypanosoma</taxon>
    </lineage>
</organism>
<protein>
    <submittedName>
        <fullName evidence="1">Putative UDP-Gal or UDP-GlcNAc-dependent glycosyltransferase</fullName>
    </submittedName>
</protein>
<dbReference type="GO" id="GO:0016740">
    <property type="term" value="F:transferase activity"/>
    <property type="evidence" value="ECO:0007669"/>
    <property type="project" value="UniProtKB-KW"/>
</dbReference>
<feature type="non-terminal residue" evidence="1">
    <location>
        <position position="1"/>
    </location>
</feature>
<accession>A0A422Q8U8</accession>